<organism evidence="2 3">
    <name type="scientific">Halioxenophilus aromaticivorans</name>
    <dbReference type="NCBI Taxonomy" id="1306992"/>
    <lineage>
        <taxon>Bacteria</taxon>
        <taxon>Pseudomonadati</taxon>
        <taxon>Pseudomonadota</taxon>
        <taxon>Gammaproteobacteria</taxon>
        <taxon>Alteromonadales</taxon>
        <taxon>Alteromonadaceae</taxon>
        <taxon>Halioxenophilus</taxon>
    </lineage>
</organism>
<dbReference type="GO" id="GO:0003824">
    <property type="term" value="F:catalytic activity"/>
    <property type="evidence" value="ECO:0007669"/>
    <property type="project" value="UniProtKB-ARBA"/>
</dbReference>
<reference evidence="3" key="1">
    <citation type="journal article" date="2019" name="Int. J. Syst. Evol. Microbiol.">
        <title>The Global Catalogue of Microorganisms (GCM) 10K type strain sequencing project: providing services to taxonomists for standard genome sequencing and annotation.</title>
        <authorList>
            <consortium name="The Broad Institute Genomics Platform"/>
            <consortium name="The Broad Institute Genome Sequencing Center for Infectious Disease"/>
            <person name="Wu L."/>
            <person name="Ma J."/>
        </authorList>
    </citation>
    <scope>NUCLEOTIDE SEQUENCE [LARGE SCALE GENOMIC DNA]</scope>
    <source>
        <strain evidence="3">JCM 19134</strain>
    </source>
</reference>
<dbReference type="InterPro" id="IPR029045">
    <property type="entry name" value="ClpP/crotonase-like_dom_sf"/>
</dbReference>
<dbReference type="SUPFAM" id="SSF52096">
    <property type="entry name" value="ClpP/crotonase"/>
    <property type="match status" value="1"/>
</dbReference>
<proteinExistence type="inferred from homology"/>
<keyword evidence="3" id="KW-1185">Reference proteome</keyword>
<dbReference type="PANTHER" id="PTHR43459:SF1">
    <property type="entry name" value="EG:BACN32G11.4 PROTEIN"/>
    <property type="match status" value="1"/>
</dbReference>
<evidence type="ECO:0000313" key="3">
    <source>
        <dbReference type="Proteomes" id="UP001409585"/>
    </source>
</evidence>
<dbReference type="Gene3D" id="3.90.226.10">
    <property type="entry name" value="2-enoyl-CoA Hydratase, Chain A, domain 1"/>
    <property type="match status" value="1"/>
</dbReference>
<dbReference type="EMBL" id="BAABLX010000029">
    <property type="protein sequence ID" value="GAA4951974.1"/>
    <property type="molecule type" value="Genomic_DNA"/>
</dbReference>
<gene>
    <name evidence="2" type="ORF">GCM10025791_35740</name>
</gene>
<protein>
    <submittedName>
        <fullName evidence="2">Enoyl-CoA hydratase/isomerase family protein</fullName>
    </submittedName>
</protein>
<dbReference type="AlphaFoldDB" id="A0AAV3U641"/>
<name>A0AAV3U641_9ALTE</name>
<evidence type="ECO:0000256" key="1">
    <source>
        <dbReference type="ARBA" id="ARBA00005254"/>
    </source>
</evidence>
<dbReference type="Gene3D" id="1.10.12.10">
    <property type="entry name" value="Lyase 2-enoyl-coa Hydratase, Chain A, domain 2"/>
    <property type="match status" value="1"/>
</dbReference>
<evidence type="ECO:0000313" key="2">
    <source>
        <dbReference type="EMBL" id="GAA4951974.1"/>
    </source>
</evidence>
<dbReference type="CDD" id="cd06558">
    <property type="entry name" value="crotonase-like"/>
    <property type="match status" value="1"/>
</dbReference>
<accession>A0AAV3U641</accession>
<dbReference type="Pfam" id="PF00378">
    <property type="entry name" value="ECH_1"/>
    <property type="match status" value="1"/>
</dbReference>
<dbReference type="RefSeq" id="WP_345425640.1">
    <property type="nucleotide sequence ID" value="NZ_AP031496.1"/>
</dbReference>
<dbReference type="InterPro" id="IPR001753">
    <property type="entry name" value="Enoyl-CoA_hydra/iso"/>
</dbReference>
<comment type="caution">
    <text evidence="2">The sequence shown here is derived from an EMBL/GenBank/DDBJ whole genome shotgun (WGS) entry which is preliminary data.</text>
</comment>
<dbReference type="Proteomes" id="UP001409585">
    <property type="component" value="Unassembled WGS sequence"/>
</dbReference>
<comment type="similarity">
    <text evidence="1">Belongs to the enoyl-CoA hydratase/isomerase family.</text>
</comment>
<dbReference type="PANTHER" id="PTHR43459">
    <property type="entry name" value="ENOYL-COA HYDRATASE"/>
    <property type="match status" value="1"/>
</dbReference>
<dbReference type="InterPro" id="IPR014748">
    <property type="entry name" value="Enoyl-CoA_hydra_C"/>
</dbReference>
<sequence length="258" mass="27522">MAGAISVTSYNGITCLTLDNPKSRNALSTQMVIDMIAALETAHADVRCRAIVLAGAGDHFCAGGDVSEMQADRPLLGSRLRIERAHRIIRLLSAGPKPTICAVEGIAYGLGLSLAMACDWVVASQSSRFCAVFNKVGLIPDMGLMWSLPQRIGVAKAKQLFFTARAVQSDEAQDLGMIDALTDVGCAKHNAFVTAEQWSGSAPIPVALVKAVYAKGEATLEAVLRAEVDHQPALYLTQDHEDGVAAFREKRASHFNGK</sequence>